<keyword evidence="8" id="KW-1015">Disulfide bond</keyword>
<evidence type="ECO:0000256" key="11">
    <source>
        <dbReference type="SAM" id="MobiDB-lite"/>
    </source>
</evidence>
<feature type="compositionally biased region" description="Gly residues" evidence="11">
    <location>
        <begin position="9"/>
        <end position="25"/>
    </location>
</feature>
<feature type="region of interest" description="Disordered" evidence="11">
    <location>
        <begin position="1"/>
        <end position="25"/>
    </location>
</feature>
<dbReference type="Gene3D" id="2.60.40.10">
    <property type="entry name" value="Immunoglobulins"/>
    <property type="match status" value="1"/>
</dbReference>
<dbReference type="InterPro" id="IPR003597">
    <property type="entry name" value="Ig_C1-set"/>
</dbReference>
<dbReference type="InterPro" id="IPR050208">
    <property type="entry name" value="MHC_class-I_related"/>
</dbReference>
<keyword evidence="15" id="KW-1185">Reference proteome</keyword>
<dbReference type="EMBL" id="JAOTOJ010000002">
    <property type="protein sequence ID" value="KAK9405403.1"/>
    <property type="molecule type" value="Genomic_DNA"/>
</dbReference>
<dbReference type="GO" id="GO:0042612">
    <property type="term" value="C:MHC class I protein complex"/>
    <property type="evidence" value="ECO:0007669"/>
    <property type="project" value="UniProtKB-KW"/>
</dbReference>
<evidence type="ECO:0000256" key="7">
    <source>
        <dbReference type="ARBA" id="ARBA00023136"/>
    </source>
</evidence>
<keyword evidence="3 12" id="KW-0812">Transmembrane</keyword>
<name>A0AAW1BTT8_CROAD</name>
<feature type="compositionally biased region" description="Low complexity" evidence="11">
    <location>
        <begin position="55"/>
        <end position="65"/>
    </location>
</feature>
<evidence type="ECO:0000313" key="15">
    <source>
        <dbReference type="Proteomes" id="UP001474421"/>
    </source>
</evidence>
<dbReference type="InterPro" id="IPR011162">
    <property type="entry name" value="MHC_I/II-like_Ag-recog"/>
</dbReference>
<evidence type="ECO:0000256" key="2">
    <source>
        <dbReference type="ARBA" id="ARBA00022451"/>
    </source>
</evidence>
<dbReference type="Pfam" id="PF00129">
    <property type="entry name" value="MHC_I"/>
    <property type="match status" value="1"/>
</dbReference>
<dbReference type="Pfam" id="PF07654">
    <property type="entry name" value="C1-set"/>
    <property type="match status" value="1"/>
</dbReference>
<dbReference type="GO" id="GO:0002474">
    <property type="term" value="P:antigen processing and presentation of peptide antigen via MHC class I"/>
    <property type="evidence" value="ECO:0007669"/>
    <property type="project" value="UniProtKB-KW"/>
</dbReference>
<feature type="region of interest" description="Disordered" evidence="11">
    <location>
        <begin position="43"/>
        <end position="66"/>
    </location>
</feature>
<sequence>MGRERQRNSGGGGLRAEGVGPGWGPGAVIGGAKLFSVAGVNTTHHSARRSDPSSRGRVRSSGVPSLTLPKHAAIPFRSSAATFCLKVPPKKPCGAKGGPTGEPHEKNQRGDVEKSGAALTFSSSRTRRRRSSTELGRGPRGGGAGAERGGALAESKYLRVGGTMPLPRPPLLLLGLVLASFGRGRFCGSPANSLCYSYLHLPEPSQGLPHFSIRGYLDDQPIAHYDSLIRKMEPLVPWVEEEDTSFQVLEWVIGIDLENLSKLDHQTGGSHTWQAILGCELWEDGSKGGFLHYGHDGMDFISFDKETLRWVAAQSQAEKVKEEWEIHPGRSQRKKTYLEETCIEWLQRYQLSKKEAPQKIETPVGKVTRKEVDDHLEVLICQAFGFYPKQIQATWTRDGEVCVYETLPRNVAPNSDGTYYVWLSIEIDPKERDHFRCRLEHQGLQEPLVLAWKEETARIWWIVNTIGACTILAAGILLFLICWKCRKKLHQEETTLHKMIFKLSDTPTVDNGSF</sequence>
<evidence type="ECO:0000256" key="9">
    <source>
        <dbReference type="ARBA" id="ARBA00023180"/>
    </source>
</evidence>
<dbReference type="GO" id="GO:0005615">
    <property type="term" value="C:extracellular space"/>
    <property type="evidence" value="ECO:0007669"/>
    <property type="project" value="TreeGrafter"/>
</dbReference>
<keyword evidence="7 12" id="KW-0472">Membrane</keyword>
<dbReference type="FunFam" id="3.30.500.10:FF:000001">
    <property type="entry name" value="H-2 class I histocompatibility antigen, alpha chain"/>
    <property type="match status" value="1"/>
</dbReference>
<gene>
    <name evidence="14" type="ORF">NXF25_004177</name>
</gene>
<dbReference type="PROSITE" id="PS50835">
    <property type="entry name" value="IG_LIKE"/>
    <property type="match status" value="1"/>
</dbReference>
<evidence type="ECO:0000259" key="13">
    <source>
        <dbReference type="PROSITE" id="PS50835"/>
    </source>
</evidence>
<dbReference type="InterPro" id="IPR007110">
    <property type="entry name" value="Ig-like_dom"/>
</dbReference>
<dbReference type="InterPro" id="IPR001039">
    <property type="entry name" value="MHC_I_a_a1/a2"/>
</dbReference>
<dbReference type="SMART" id="SM00407">
    <property type="entry name" value="IGc1"/>
    <property type="match status" value="1"/>
</dbReference>
<evidence type="ECO:0000256" key="5">
    <source>
        <dbReference type="ARBA" id="ARBA00022859"/>
    </source>
</evidence>
<dbReference type="SUPFAM" id="SSF54452">
    <property type="entry name" value="MHC antigen-recognition domain"/>
    <property type="match status" value="1"/>
</dbReference>
<dbReference type="InterPro" id="IPR013783">
    <property type="entry name" value="Ig-like_fold"/>
</dbReference>
<evidence type="ECO:0000256" key="4">
    <source>
        <dbReference type="ARBA" id="ARBA00022729"/>
    </source>
</evidence>
<dbReference type="GO" id="GO:0006955">
    <property type="term" value="P:immune response"/>
    <property type="evidence" value="ECO:0007669"/>
    <property type="project" value="TreeGrafter"/>
</dbReference>
<feature type="compositionally biased region" description="Gly residues" evidence="11">
    <location>
        <begin position="138"/>
        <end position="148"/>
    </location>
</feature>
<dbReference type="GO" id="GO:0009897">
    <property type="term" value="C:external side of plasma membrane"/>
    <property type="evidence" value="ECO:0007669"/>
    <property type="project" value="TreeGrafter"/>
</dbReference>
<feature type="transmembrane region" description="Helical" evidence="12">
    <location>
        <begin position="459"/>
        <end position="483"/>
    </location>
</feature>
<feature type="domain" description="Ig-like" evidence="13">
    <location>
        <begin position="357"/>
        <end position="451"/>
    </location>
</feature>
<dbReference type="InterPro" id="IPR037055">
    <property type="entry name" value="MHC_I-like_Ag-recog_sf"/>
</dbReference>
<feature type="compositionally biased region" description="Basic and acidic residues" evidence="11">
    <location>
        <begin position="102"/>
        <end position="114"/>
    </location>
</feature>
<feature type="region of interest" description="Disordered" evidence="11">
    <location>
        <begin position="88"/>
        <end position="149"/>
    </location>
</feature>
<dbReference type="InterPro" id="IPR036179">
    <property type="entry name" value="Ig-like_dom_sf"/>
</dbReference>
<evidence type="ECO:0000256" key="12">
    <source>
        <dbReference type="SAM" id="Phobius"/>
    </source>
</evidence>
<evidence type="ECO:0000256" key="8">
    <source>
        <dbReference type="ARBA" id="ARBA00023157"/>
    </source>
</evidence>
<dbReference type="PANTHER" id="PTHR16675">
    <property type="entry name" value="MHC CLASS I-RELATED"/>
    <property type="match status" value="1"/>
</dbReference>
<evidence type="ECO:0000256" key="3">
    <source>
        <dbReference type="ARBA" id="ARBA00022692"/>
    </source>
</evidence>
<dbReference type="AlphaFoldDB" id="A0AAW1BTT8"/>
<dbReference type="PANTHER" id="PTHR16675:SF242">
    <property type="entry name" value="MAJOR HISTOCOMPATIBILITY COMPLEX CLASS I-RELATED GENE PROTEIN"/>
    <property type="match status" value="1"/>
</dbReference>
<protein>
    <submittedName>
        <fullName evidence="14">Major histocompatibility complex class I-related protein-like</fullName>
    </submittedName>
</protein>
<keyword evidence="5" id="KW-0391">Immunity</keyword>
<comment type="similarity">
    <text evidence="10">Belongs to the MHC class I family.</text>
</comment>
<reference evidence="14 15" key="1">
    <citation type="journal article" date="2024" name="Proc. Natl. Acad. Sci. U.S.A.">
        <title>The genetic regulatory architecture and epigenomic basis for age-related changes in rattlesnake venom.</title>
        <authorList>
            <person name="Hogan M.P."/>
            <person name="Holding M.L."/>
            <person name="Nystrom G.S."/>
            <person name="Colston T.J."/>
            <person name="Bartlett D.A."/>
            <person name="Mason A.J."/>
            <person name="Ellsworth S.A."/>
            <person name="Rautsaw R.M."/>
            <person name="Lawrence K.C."/>
            <person name="Strickland J.L."/>
            <person name="He B."/>
            <person name="Fraser P."/>
            <person name="Margres M.J."/>
            <person name="Gilbert D.M."/>
            <person name="Gibbs H.L."/>
            <person name="Parkinson C.L."/>
            <person name="Rokyta D.R."/>
        </authorList>
    </citation>
    <scope>NUCLEOTIDE SEQUENCE [LARGE SCALE GENOMIC DNA]</scope>
    <source>
        <strain evidence="14">DRR0105</strain>
    </source>
</reference>
<dbReference type="Gene3D" id="3.30.500.10">
    <property type="entry name" value="MHC class I-like antigen recognition-like"/>
    <property type="match status" value="1"/>
</dbReference>
<proteinExistence type="inferred from homology"/>
<evidence type="ECO:0000256" key="6">
    <source>
        <dbReference type="ARBA" id="ARBA00022989"/>
    </source>
</evidence>
<evidence type="ECO:0000313" key="14">
    <source>
        <dbReference type="EMBL" id="KAK9405403.1"/>
    </source>
</evidence>
<dbReference type="SUPFAM" id="SSF48726">
    <property type="entry name" value="Immunoglobulin"/>
    <property type="match status" value="1"/>
</dbReference>
<dbReference type="InterPro" id="IPR011161">
    <property type="entry name" value="MHC_I-like_Ag-recog"/>
</dbReference>
<evidence type="ECO:0000256" key="10">
    <source>
        <dbReference type="RuleBase" id="RU004439"/>
    </source>
</evidence>
<keyword evidence="9" id="KW-0325">Glycoprotein</keyword>
<keyword evidence="2" id="KW-0490">MHC I</keyword>
<dbReference type="Proteomes" id="UP001474421">
    <property type="component" value="Unassembled WGS sequence"/>
</dbReference>
<evidence type="ECO:0000256" key="1">
    <source>
        <dbReference type="ARBA" id="ARBA00004479"/>
    </source>
</evidence>
<keyword evidence="4" id="KW-0732">Signal</keyword>
<dbReference type="FunFam" id="2.60.40.10:FF:000204">
    <property type="entry name" value="Major histocompatibility complex, class I-related protein"/>
    <property type="match status" value="1"/>
</dbReference>
<keyword evidence="6 12" id="KW-1133">Transmembrane helix</keyword>
<comment type="subcellular location">
    <subcellularLocation>
        <location evidence="1">Membrane</location>
        <topology evidence="1">Single-pass type I membrane protein</topology>
    </subcellularLocation>
</comment>
<accession>A0AAW1BTT8</accession>
<dbReference type="PRINTS" id="PR01638">
    <property type="entry name" value="MHCCLASSI"/>
</dbReference>
<comment type="caution">
    <text evidence="14">The sequence shown here is derived from an EMBL/GenBank/DDBJ whole genome shotgun (WGS) entry which is preliminary data.</text>
</comment>
<organism evidence="14 15">
    <name type="scientific">Crotalus adamanteus</name>
    <name type="common">Eastern diamondback rattlesnake</name>
    <dbReference type="NCBI Taxonomy" id="8729"/>
    <lineage>
        <taxon>Eukaryota</taxon>
        <taxon>Metazoa</taxon>
        <taxon>Chordata</taxon>
        <taxon>Craniata</taxon>
        <taxon>Vertebrata</taxon>
        <taxon>Euteleostomi</taxon>
        <taxon>Lepidosauria</taxon>
        <taxon>Squamata</taxon>
        <taxon>Bifurcata</taxon>
        <taxon>Unidentata</taxon>
        <taxon>Episquamata</taxon>
        <taxon>Toxicofera</taxon>
        <taxon>Serpentes</taxon>
        <taxon>Colubroidea</taxon>
        <taxon>Viperidae</taxon>
        <taxon>Crotalinae</taxon>
        <taxon>Crotalus</taxon>
    </lineage>
</organism>